<sequence length="33" mass="4065">MFQKEELCNLELFFFVMFLKGFSFWCALLTCYD</sequence>
<proteinExistence type="predicted"/>
<keyword evidence="1" id="KW-1133">Transmembrane helix</keyword>
<keyword evidence="3" id="KW-1185">Reference proteome</keyword>
<name>A0A143Y5R8_9LACT</name>
<dbReference type="Proteomes" id="UP000242754">
    <property type="component" value="Unassembled WGS sequence"/>
</dbReference>
<keyword evidence="1" id="KW-0812">Transmembrane</keyword>
<feature type="transmembrane region" description="Helical" evidence="1">
    <location>
        <begin position="12"/>
        <end position="32"/>
    </location>
</feature>
<protein>
    <submittedName>
        <fullName evidence="2">Uncharacterized protein</fullName>
    </submittedName>
</protein>
<evidence type="ECO:0000256" key="1">
    <source>
        <dbReference type="SAM" id="Phobius"/>
    </source>
</evidence>
<evidence type="ECO:0000313" key="3">
    <source>
        <dbReference type="Proteomes" id="UP000242754"/>
    </source>
</evidence>
<keyword evidence="1" id="KW-0472">Membrane</keyword>
<dbReference type="AlphaFoldDB" id="A0A143Y5R8"/>
<gene>
    <name evidence="2" type="ORF">Tpal_64</name>
</gene>
<reference evidence="2 3" key="1">
    <citation type="submission" date="2016-02" db="EMBL/GenBank/DDBJ databases">
        <authorList>
            <person name="Wen L."/>
            <person name="He K."/>
            <person name="Yang H."/>
        </authorList>
    </citation>
    <scope>NUCLEOTIDE SEQUENCE [LARGE SCALE GENOMIC DNA]</scope>
    <source>
        <strain evidence="2">Trichococcus palustris</strain>
    </source>
</reference>
<accession>A0A143Y5R8</accession>
<evidence type="ECO:0000313" key="2">
    <source>
        <dbReference type="EMBL" id="CZQ80338.1"/>
    </source>
</evidence>
<organism evidence="2 3">
    <name type="scientific">Trichococcus palustris</name>
    <dbReference type="NCBI Taxonomy" id="140314"/>
    <lineage>
        <taxon>Bacteria</taxon>
        <taxon>Bacillati</taxon>
        <taxon>Bacillota</taxon>
        <taxon>Bacilli</taxon>
        <taxon>Lactobacillales</taxon>
        <taxon>Carnobacteriaceae</taxon>
        <taxon>Trichococcus</taxon>
    </lineage>
</organism>
<dbReference type="EMBL" id="FJNE01000001">
    <property type="protein sequence ID" value="CZQ80338.1"/>
    <property type="molecule type" value="Genomic_DNA"/>
</dbReference>